<proteinExistence type="predicted"/>
<evidence type="ECO:0000259" key="1">
    <source>
        <dbReference type="Pfam" id="PF20151"/>
    </source>
</evidence>
<dbReference type="Pfam" id="PF20151">
    <property type="entry name" value="DUF6533"/>
    <property type="match status" value="1"/>
</dbReference>
<name>A0A8E2AM37_9APHY</name>
<keyword evidence="3" id="KW-1185">Reference proteome</keyword>
<evidence type="ECO:0000313" key="2">
    <source>
        <dbReference type="EMBL" id="OCH86723.1"/>
    </source>
</evidence>
<reference evidence="2 3" key="1">
    <citation type="submission" date="2016-07" db="EMBL/GenBank/DDBJ databases">
        <title>Draft genome of the white-rot fungus Obba rivulosa 3A-2.</title>
        <authorList>
            <consortium name="DOE Joint Genome Institute"/>
            <person name="Miettinen O."/>
            <person name="Riley R."/>
            <person name="Acob R."/>
            <person name="Barry K."/>
            <person name="Cullen D."/>
            <person name="De Vries R."/>
            <person name="Hainaut M."/>
            <person name="Hatakka A."/>
            <person name="Henrissat B."/>
            <person name="Hilden K."/>
            <person name="Kuo R."/>
            <person name="Labutti K."/>
            <person name="Lipzen A."/>
            <person name="Makela M.R."/>
            <person name="Sandor L."/>
            <person name="Spatafora J.W."/>
            <person name="Grigoriev I.V."/>
            <person name="Hibbett D.S."/>
        </authorList>
    </citation>
    <scope>NUCLEOTIDE SEQUENCE [LARGE SCALE GENOMIC DNA]</scope>
    <source>
        <strain evidence="2 3">3A-2</strain>
    </source>
</reference>
<dbReference type="OrthoDB" id="2756573at2759"/>
<dbReference type="AlphaFoldDB" id="A0A8E2AM37"/>
<gene>
    <name evidence="2" type="ORF">OBBRIDRAFT_837966</name>
</gene>
<sequence length="256" mass="28956">MPHHPGELTGSWQTLLDDEAVCFISWATTALVVYEYCITFEMELQHIWGRKFTGTTVLFFLNRYLPFAIRLVDLLSMLPWPDSSLQTYRVWRLAAKANIGTGLAQLLLRDGTVYFVALVVFNGAAIICSQEMGGNALLDLVSTMSSILMSRFILNLREVYQSNLHEHIDIIQISTVQYSSMHFTSSTKCSVIGTMGAPVGDDDFLQDRKLDDEWEGDPEQAPPLFSEDPLMSGLRDDAWVQLDDRWSRGSCYQPQV</sequence>
<organism evidence="2 3">
    <name type="scientific">Obba rivulosa</name>
    <dbReference type="NCBI Taxonomy" id="1052685"/>
    <lineage>
        <taxon>Eukaryota</taxon>
        <taxon>Fungi</taxon>
        <taxon>Dikarya</taxon>
        <taxon>Basidiomycota</taxon>
        <taxon>Agaricomycotina</taxon>
        <taxon>Agaricomycetes</taxon>
        <taxon>Polyporales</taxon>
        <taxon>Gelatoporiaceae</taxon>
        <taxon>Obba</taxon>
    </lineage>
</organism>
<feature type="domain" description="DUF6533" evidence="1">
    <location>
        <begin position="27"/>
        <end position="67"/>
    </location>
</feature>
<protein>
    <recommendedName>
        <fullName evidence="1">DUF6533 domain-containing protein</fullName>
    </recommendedName>
</protein>
<accession>A0A8E2AM37</accession>
<dbReference type="InterPro" id="IPR045340">
    <property type="entry name" value="DUF6533"/>
</dbReference>
<dbReference type="EMBL" id="KV722515">
    <property type="protein sequence ID" value="OCH86723.1"/>
    <property type="molecule type" value="Genomic_DNA"/>
</dbReference>
<evidence type="ECO:0000313" key="3">
    <source>
        <dbReference type="Proteomes" id="UP000250043"/>
    </source>
</evidence>
<dbReference type="Proteomes" id="UP000250043">
    <property type="component" value="Unassembled WGS sequence"/>
</dbReference>